<dbReference type="PROSITE" id="PS00233">
    <property type="entry name" value="CHIT_BIND_RR_1"/>
    <property type="match status" value="1"/>
</dbReference>
<evidence type="ECO:0000256" key="2">
    <source>
        <dbReference type="PROSITE-ProRule" id="PRU00497"/>
    </source>
</evidence>
<sequence>MKTYYWSFVITMLLHLSFNVHAGTESLSSNNRPIRQASYRGNQKFQVPDYLRYNLSPDAYAKTVYSNDHRGADGSFGYEYETENGIKAKQESTGYGLNKVVRGYYSYIGSDGKQYTTNYIADRFGYRAYGEHLPTQPNYIYDPSQYPIHPSHVPSSSSRPGPTSLLDQQHQHHQHHTQTSYVPSETLQSQNIYVADNSQSDYVNITPKPYIHGSSQLPVNILPPNYAAPSTYNQLAWTTPRPYVSFA</sequence>
<dbReference type="Pfam" id="PF00379">
    <property type="entry name" value="Chitin_bind_4"/>
    <property type="match status" value="1"/>
</dbReference>
<dbReference type="PANTHER" id="PTHR10380:SF215">
    <property type="entry name" value="CUTICULAR PROTEIN 49AG"/>
    <property type="match status" value="1"/>
</dbReference>
<evidence type="ECO:0000256" key="1">
    <source>
        <dbReference type="ARBA" id="ARBA00022460"/>
    </source>
</evidence>
<dbReference type="OrthoDB" id="7788973at2759"/>
<gene>
    <name evidence="5" type="ORF">CHIRRI_LOCUS5115</name>
</gene>
<evidence type="ECO:0000313" key="5">
    <source>
        <dbReference type="EMBL" id="CAG9802200.1"/>
    </source>
</evidence>
<evidence type="ECO:0000256" key="4">
    <source>
        <dbReference type="SAM" id="SignalP"/>
    </source>
</evidence>
<dbReference type="GO" id="GO:0062129">
    <property type="term" value="C:chitin-based extracellular matrix"/>
    <property type="evidence" value="ECO:0007669"/>
    <property type="project" value="TreeGrafter"/>
</dbReference>
<evidence type="ECO:0000313" key="6">
    <source>
        <dbReference type="Proteomes" id="UP001153620"/>
    </source>
</evidence>
<dbReference type="GO" id="GO:0008010">
    <property type="term" value="F:structural constituent of chitin-based larval cuticle"/>
    <property type="evidence" value="ECO:0007669"/>
    <property type="project" value="TreeGrafter"/>
</dbReference>
<feature type="chain" id="PRO_5040224873" evidence="4">
    <location>
        <begin position="23"/>
        <end position="247"/>
    </location>
</feature>
<reference evidence="5" key="2">
    <citation type="submission" date="2022-10" db="EMBL/GenBank/DDBJ databases">
        <authorList>
            <consortium name="ENA_rothamsted_submissions"/>
            <consortium name="culmorum"/>
            <person name="King R."/>
        </authorList>
    </citation>
    <scope>NUCLEOTIDE SEQUENCE</scope>
</reference>
<reference evidence="5" key="1">
    <citation type="submission" date="2022-01" db="EMBL/GenBank/DDBJ databases">
        <authorList>
            <person name="King R."/>
        </authorList>
    </citation>
    <scope>NUCLEOTIDE SEQUENCE</scope>
</reference>
<dbReference type="InterPro" id="IPR031311">
    <property type="entry name" value="CHIT_BIND_RR_consensus"/>
</dbReference>
<keyword evidence="4" id="KW-0732">Signal</keyword>
<dbReference type="PROSITE" id="PS51155">
    <property type="entry name" value="CHIT_BIND_RR_2"/>
    <property type="match status" value="1"/>
</dbReference>
<keyword evidence="1 2" id="KW-0193">Cuticle</keyword>
<proteinExistence type="predicted"/>
<organism evidence="5 6">
    <name type="scientific">Chironomus riparius</name>
    <dbReference type="NCBI Taxonomy" id="315576"/>
    <lineage>
        <taxon>Eukaryota</taxon>
        <taxon>Metazoa</taxon>
        <taxon>Ecdysozoa</taxon>
        <taxon>Arthropoda</taxon>
        <taxon>Hexapoda</taxon>
        <taxon>Insecta</taxon>
        <taxon>Pterygota</taxon>
        <taxon>Neoptera</taxon>
        <taxon>Endopterygota</taxon>
        <taxon>Diptera</taxon>
        <taxon>Nematocera</taxon>
        <taxon>Chironomoidea</taxon>
        <taxon>Chironomidae</taxon>
        <taxon>Chironominae</taxon>
        <taxon>Chironomus</taxon>
    </lineage>
</organism>
<dbReference type="Proteomes" id="UP001153620">
    <property type="component" value="Chromosome 2"/>
</dbReference>
<dbReference type="PANTHER" id="PTHR10380">
    <property type="entry name" value="CUTICLE PROTEIN"/>
    <property type="match status" value="1"/>
</dbReference>
<dbReference type="PRINTS" id="PR00947">
    <property type="entry name" value="CUTICLE"/>
</dbReference>
<feature type="compositionally biased region" description="Low complexity" evidence="3">
    <location>
        <begin position="147"/>
        <end position="162"/>
    </location>
</feature>
<evidence type="ECO:0000256" key="3">
    <source>
        <dbReference type="SAM" id="MobiDB-lite"/>
    </source>
</evidence>
<dbReference type="InterPro" id="IPR000618">
    <property type="entry name" value="Insect_cuticle"/>
</dbReference>
<feature type="region of interest" description="Disordered" evidence="3">
    <location>
        <begin position="140"/>
        <end position="183"/>
    </location>
</feature>
<protein>
    <submittedName>
        <fullName evidence="5">Uncharacterized protein</fullName>
    </submittedName>
</protein>
<name>A0A9N9WN46_9DIPT</name>
<dbReference type="EMBL" id="OU895878">
    <property type="protein sequence ID" value="CAG9802200.1"/>
    <property type="molecule type" value="Genomic_DNA"/>
</dbReference>
<keyword evidence="6" id="KW-1185">Reference proteome</keyword>
<dbReference type="InterPro" id="IPR050468">
    <property type="entry name" value="Cuticle_Struct_Prot"/>
</dbReference>
<dbReference type="AlphaFoldDB" id="A0A9N9WN46"/>
<accession>A0A9N9WN46</accession>
<feature type="signal peptide" evidence="4">
    <location>
        <begin position="1"/>
        <end position="22"/>
    </location>
</feature>